<organism evidence="2 3">
    <name type="scientific">Nonomuraea longicatena</name>
    <dbReference type="NCBI Taxonomy" id="83682"/>
    <lineage>
        <taxon>Bacteria</taxon>
        <taxon>Bacillati</taxon>
        <taxon>Actinomycetota</taxon>
        <taxon>Actinomycetes</taxon>
        <taxon>Streptosporangiales</taxon>
        <taxon>Streptosporangiaceae</taxon>
        <taxon>Nonomuraea</taxon>
    </lineage>
</organism>
<evidence type="ECO:0000313" key="2">
    <source>
        <dbReference type="EMBL" id="GAA0933558.1"/>
    </source>
</evidence>
<name>A0ABN1PWD2_9ACTN</name>
<protein>
    <submittedName>
        <fullName evidence="2">RidA family protein</fullName>
    </submittedName>
</protein>
<dbReference type="InterPro" id="IPR035959">
    <property type="entry name" value="RutC-like_sf"/>
</dbReference>
<dbReference type="SUPFAM" id="SSF55298">
    <property type="entry name" value="YjgF-like"/>
    <property type="match status" value="1"/>
</dbReference>
<dbReference type="RefSeq" id="WP_343951422.1">
    <property type="nucleotide sequence ID" value="NZ_BAAAHQ010000021.1"/>
</dbReference>
<dbReference type="EMBL" id="BAAAHQ010000021">
    <property type="protein sequence ID" value="GAA0933558.1"/>
    <property type="molecule type" value="Genomic_DNA"/>
</dbReference>
<sequence length="152" mass="15477">MTPEARLADLGLSLPEVVPPLAAYVPAVRTGNLVYTSGQVPMVEGELVGAGKVGADVTPEEAQGHARICALNAIAALKTQVGDLSKVVRIVKVVVFVASDPGFTGQPSVGNGASELLREVFGDKGVHARSAVGVAALPLNASVEVELIAEIS</sequence>
<feature type="domain" description="Endoribonuclease L-PSP/chorismate mutase-like" evidence="1">
    <location>
        <begin position="4"/>
        <end position="151"/>
    </location>
</feature>
<dbReference type="CDD" id="cd02199">
    <property type="entry name" value="YjgF_YER057c_UK114_like_1"/>
    <property type="match status" value="1"/>
</dbReference>
<comment type="caution">
    <text evidence="2">The sequence shown here is derived from an EMBL/GenBank/DDBJ whole genome shotgun (WGS) entry which is preliminary data.</text>
</comment>
<reference evidence="2 3" key="1">
    <citation type="journal article" date="2019" name="Int. J. Syst. Evol. Microbiol.">
        <title>The Global Catalogue of Microorganisms (GCM) 10K type strain sequencing project: providing services to taxonomists for standard genome sequencing and annotation.</title>
        <authorList>
            <consortium name="The Broad Institute Genomics Platform"/>
            <consortium name="The Broad Institute Genome Sequencing Center for Infectious Disease"/>
            <person name="Wu L."/>
            <person name="Ma J."/>
        </authorList>
    </citation>
    <scope>NUCLEOTIDE SEQUENCE [LARGE SCALE GENOMIC DNA]</scope>
    <source>
        <strain evidence="2 3">JCM 11136</strain>
    </source>
</reference>
<keyword evidence="3" id="KW-1185">Reference proteome</keyword>
<dbReference type="Gene3D" id="3.30.1330.40">
    <property type="entry name" value="RutC-like"/>
    <property type="match status" value="1"/>
</dbReference>
<dbReference type="Pfam" id="PF14588">
    <property type="entry name" value="YjgF_endoribonc"/>
    <property type="match status" value="1"/>
</dbReference>
<evidence type="ECO:0000313" key="3">
    <source>
        <dbReference type="Proteomes" id="UP001501578"/>
    </source>
</evidence>
<proteinExistence type="predicted"/>
<gene>
    <name evidence="2" type="ORF">GCM10009560_39880</name>
</gene>
<dbReference type="Proteomes" id="UP001501578">
    <property type="component" value="Unassembled WGS sequence"/>
</dbReference>
<dbReference type="PANTHER" id="PTHR43760:SF1">
    <property type="entry name" value="ENDORIBONUCLEASE L-PSP_CHORISMATE MUTASE-LIKE DOMAIN-CONTAINING PROTEIN"/>
    <property type="match status" value="1"/>
</dbReference>
<dbReference type="InterPro" id="IPR013813">
    <property type="entry name" value="Endoribo_LPSP/chorism_mut-like"/>
</dbReference>
<evidence type="ECO:0000259" key="1">
    <source>
        <dbReference type="Pfam" id="PF14588"/>
    </source>
</evidence>
<dbReference type="PANTHER" id="PTHR43760">
    <property type="entry name" value="ENDORIBONUCLEASE-RELATED"/>
    <property type="match status" value="1"/>
</dbReference>
<accession>A0ABN1PWD2</accession>